<keyword evidence="7" id="KW-1185">Reference proteome</keyword>
<evidence type="ECO:0000256" key="4">
    <source>
        <dbReference type="ARBA" id="ARBA00023136"/>
    </source>
</evidence>
<dbReference type="RefSeq" id="WP_036557031.1">
    <property type="nucleotide sequence ID" value="NZ_JRNI01000003.1"/>
</dbReference>
<dbReference type="Proteomes" id="UP000029629">
    <property type="component" value="Unassembled WGS sequence"/>
</dbReference>
<sequence length="162" mass="17775">MATFDYVVLAVILASGLLGLMRGFLKEIFSLLAYVLSFLAAIWWGPHLIPTLARYIDQAILTVGLAYFLIFIASLLLLGLLNKTLAALLDATGLGSADRGLGFLFGIFRGVIIVLILVLIAGWSALPQEPWWVESSFARMSVDAIRMIKTWVPEGIAVYLPY</sequence>
<evidence type="ECO:0000256" key="2">
    <source>
        <dbReference type="ARBA" id="ARBA00022692"/>
    </source>
</evidence>
<keyword evidence="3 5" id="KW-1133">Transmembrane helix</keyword>
<dbReference type="GO" id="GO:0016020">
    <property type="term" value="C:membrane"/>
    <property type="evidence" value="ECO:0007669"/>
    <property type="project" value="UniProtKB-SubCell"/>
</dbReference>
<evidence type="ECO:0000313" key="7">
    <source>
        <dbReference type="Proteomes" id="UP000029629"/>
    </source>
</evidence>
<protein>
    <submittedName>
        <fullName evidence="6">Colicin V synthesis protein</fullName>
    </submittedName>
</protein>
<accession>A0A095ZCK2</accession>
<feature type="transmembrane region" description="Helical" evidence="5">
    <location>
        <begin position="101"/>
        <end position="126"/>
    </location>
</feature>
<evidence type="ECO:0000256" key="1">
    <source>
        <dbReference type="ARBA" id="ARBA00004141"/>
    </source>
</evidence>
<name>A0A095ZCK2_9BURK</name>
<dbReference type="PANTHER" id="PTHR36926">
    <property type="entry name" value="COLICIN V PRODUCTION PROTEIN"/>
    <property type="match status" value="1"/>
</dbReference>
<dbReference type="PANTHER" id="PTHR36926:SF1">
    <property type="entry name" value="COLICIN V PRODUCTION PROTEIN"/>
    <property type="match status" value="1"/>
</dbReference>
<dbReference type="AlphaFoldDB" id="A0A095ZCK2"/>
<proteinExistence type="predicted"/>
<dbReference type="InterPro" id="IPR003825">
    <property type="entry name" value="Colicin-V_CvpA"/>
</dbReference>
<reference evidence="6 7" key="1">
    <citation type="submission" date="2014-07" db="EMBL/GenBank/DDBJ databases">
        <authorList>
            <person name="McCorrison J."/>
            <person name="Sanka R."/>
            <person name="Torralba M."/>
            <person name="Gillis M."/>
            <person name="Haft D.H."/>
            <person name="Methe B."/>
            <person name="Sutton G."/>
            <person name="Nelson K.E."/>
        </authorList>
    </citation>
    <scope>NUCLEOTIDE SEQUENCE [LARGE SCALE GENOMIC DNA]</scope>
    <source>
        <strain evidence="6 7">DNF00040</strain>
    </source>
</reference>
<dbReference type="Pfam" id="PF02674">
    <property type="entry name" value="Colicin_V"/>
    <property type="match status" value="1"/>
</dbReference>
<keyword evidence="4 5" id="KW-0472">Membrane</keyword>
<evidence type="ECO:0000256" key="3">
    <source>
        <dbReference type="ARBA" id="ARBA00022989"/>
    </source>
</evidence>
<organism evidence="6 7">
    <name type="scientific">Oligella urethralis DNF00040</name>
    <dbReference type="NCBI Taxonomy" id="1401065"/>
    <lineage>
        <taxon>Bacteria</taxon>
        <taxon>Pseudomonadati</taxon>
        <taxon>Pseudomonadota</taxon>
        <taxon>Betaproteobacteria</taxon>
        <taxon>Burkholderiales</taxon>
        <taxon>Alcaligenaceae</taxon>
        <taxon>Oligella</taxon>
    </lineage>
</organism>
<feature type="transmembrane region" description="Helical" evidence="5">
    <location>
        <begin position="6"/>
        <end position="25"/>
    </location>
</feature>
<gene>
    <name evidence="6" type="ORF">HMPREF2130_00615</name>
</gene>
<dbReference type="GO" id="GO:0009403">
    <property type="term" value="P:toxin biosynthetic process"/>
    <property type="evidence" value="ECO:0007669"/>
    <property type="project" value="InterPro"/>
</dbReference>
<keyword evidence="2 5" id="KW-0812">Transmembrane</keyword>
<dbReference type="eggNOG" id="COG1286">
    <property type="taxonomic scope" value="Bacteria"/>
</dbReference>
<comment type="caution">
    <text evidence="6">The sequence shown here is derived from an EMBL/GenBank/DDBJ whole genome shotgun (WGS) entry which is preliminary data.</text>
</comment>
<evidence type="ECO:0000313" key="6">
    <source>
        <dbReference type="EMBL" id="KGF32480.1"/>
    </source>
</evidence>
<comment type="subcellular location">
    <subcellularLocation>
        <location evidence="1">Membrane</location>
        <topology evidence="1">Multi-pass membrane protein</topology>
    </subcellularLocation>
</comment>
<dbReference type="InterPro" id="IPR052719">
    <property type="entry name" value="CvpA-like"/>
</dbReference>
<feature type="transmembrane region" description="Helical" evidence="5">
    <location>
        <begin position="32"/>
        <end position="53"/>
    </location>
</feature>
<dbReference type="OrthoDB" id="9810601at2"/>
<feature type="transmembrane region" description="Helical" evidence="5">
    <location>
        <begin position="59"/>
        <end position="81"/>
    </location>
</feature>
<dbReference type="EMBL" id="JRNI01000003">
    <property type="protein sequence ID" value="KGF32480.1"/>
    <property type="molecule type" value="Genomic_DNA"/>
</dbReference>
<evidence type="ECO:0000256" key="5">
    <source>
        <dbReference type="SAM" id="Phobius"/>
    </source>
</evidence>